<protein>
    <submittedName>
        <fullName evidence="3">Uncharacterized protein</fullName>
    </submittedName>
</protein>
<gene>
    <name evidence="3" type="ORF">Pla52o_14180</name>
</gene>
<comment type="caution">
    <text evidence="3">The sequence shown here is derived from an EMBL/GenBank/DDBJ whole genome shotgun (WGS) entry which is preliminary data.</text>
</comment>
<dbReference type="RefSeq" id="WP_146593807.1">
    <property type="nucleotide sequence ID" value="NZ_SJPT01000002.1"/>
</dbReference>
<accession>A0A5C6CKJ6</accession>
<keyword evidence="2" id="KW-0812">Transmembrane</keyword>
<keyword evidence="2" id="KW-1133">Transmembrane helix</keyword>
<feature type="region of interest" description="Disordered" evidence="1">
    <location>
        <begin position="1"/>
        <end position="20"/>
    </location>
</feature>
<keyword evidence="2" id="KW-0472">Membrane</keyword>
<dbReference type="AlphaFoldDB" id="A0A5C6CKJ6"/>
<sequence length="68" mass="7500">MTTKRSNVERVTPEHDNSTVEEIKEALTDDQHSIDERAPGSPFTLVALSYLGILALACLVIAAFLWLT</sequence>
<keyword evidence="4" id="KW-1185">Reference proteome</keyword>
<evidence type="ECO:0000313" key="3">
    <source>
        <dbReference type="EMBL" id="TWU25120.1"/>
    </source>
</evidence>
<proteinExistence type="predicted"/>
<reference evidence="3 4" key="1">
    <citation type="submission" date="2019-02" db="EMBL/GenBank/DDBJ databases">
        <title>Deep-cultivation of Planctomycetes and their phenomic and genomic characterization uncovers novel biology.</title>
        <authorList>
            <person name="Wiegand S."/>
            <person name="Jogler M."/>
            <person name="Boedeker C."/>
            <person name="Pinto D."/>
            <person name="Vollmers J."/>
            <person name="Rivas-Marin E."/>
            <person name="Kohn T."/>
            <person name="Peeters S.H."/>
            <person name="Heuer A."/>
            <person name="Rast P."/>
            <person name="Oberbeckmann S."/>
            <person name="Bunk B."/>
            <person name="Jeske O."/>
            <person name="Meyerdierks A."/>
            <person name="Storesund J.E."/>
            <person name="Kallscheuer N."/>
            <person name="Luecker S."/>
            <person name="Lage O.M."/>
            <person name="Pohl T."/>
            <person name="Merkel B.J."/>
            <person name="Hornburger P."/>
            <person name="Mueller R.-W."/>
            <person name="Bruemmer F."/>
            <person name="Labrenz M."/>
            <person name="Spormann A.M."/>
            <person name="Op Den Camp H."/>
            <person name="Overmann J."/>
            <person name="Amann R."/>
            <person name="Jetten M.S.M."/>
            <person name="Mascher T."/>
            <person name="Medema M.H."/>
            <person name="Devos D.P."/>
            <person name="Kaster A.-K."/>
            <person name="Ovreas L."/>
            <person name="Rohde M."/>
            <person name="Galperin M.Y."/>
            <person name="Jogler C."/>
        </authorList>
    </citation>
    <scope>NUCLEOTIDE SEQUENCE [LARGE SCALE GENOMIC DNA]</scope>
    <source>
        <strain evidence="3 4">Pla52o</strain>
    </source>
</reference>
<dbReference type="EMBL" id="SJPT01000002">
    <property type="protein sequence ID" value="TWU25120.1"/>
    <property type="molecule type" value="Genomic_DNA"/>
</dbReference>
<evidence type="ECO:0000313" key="4">
    <source>
        <dbReference type="Proteomes" id="UP000316304"/>
    </source>
</evidence>
<feature type="transmembrane region" description="Helical" evidence="2">
    <location>
        <begin position="47"/>
        <end position="67"/>
    </location>
</feature>
<evidence type="ECO:0000256" key="2">
    <source>
        <dbReference type="SAM" id="Phobius"/>
    </source>
</evidence>
<organism evidence="3 4">
    <name type="scientific">Novipirellula galeiformis</name>
    <dbReference type="NCBI Taxonomy" id="2528004"/>
    <lineage>
        <taxon>Bacteria</taxon>
        <taxon>Pseudomonadati</taxon>
        <taxon>Planctomycetota</taxon>
        <taxon>Planctomycetia</taxon>
        <taxon>Pirellulales</taxon>
        <taxon>Pirellulaceae</taxon>
        <taxon>Novipirellula</taxon>
    </lineage>
</organism>
<dbReference type="OrthoDB" id="9968571at2"/>
<name>A0A5C6CKJ6_9BACT</name>
<dbReference type="Proteomes" id="UP000316304">
    <property type="component" value="Unassembled WGS sequence"/>
</dbReference>
<evidence type="ECO:0000256" key="1">
    <source>
        <dbReference type="SAM" id="MobiDB-lite"/>
    </source>
</evidence>